<dbReference type="SUPFAM" id="SSF54909">
    <property type="entry name" value="Dimeric alpha+beta barrel"/>
    <property type="match status" value="1"/>
</dbReference>
<dbReference type="Pfam" id="PF20628">
    <property type="entry name" value="Dyp_perox_C"/>
    <property type="match status" value="1"/>
</dbReference>
<dbReference type="PANTHER" id="PTHR30521">
    <property type="entry name" value="DEFERROCHELATASE/PEROXIDASE"/>
    <property type="match status" value="1"/>
</dbReference>
<dbReference type="InterPro" id="IPR011008">
    <property type="entry name" value="Dimeric_a/b-barrel"/>
</dbReference>
<keyword evidence="4" id="KW-0560">Oxidoreductase</keyword>
<dbReference type="GO" id="GO:0046872">
    <property type="term" value="F:metal ion binding"/>
    <property type="evidence" value="ECO:0007669"/>
    <property type="project" value="UniProtKB-KW"/>
</dbReference>
<protein>
    <submittedName>
        <fullName evidence="8">Deferrochelatase/peroxidase EfeB</fullName>
    </submittedName>
</protein>
<dbReference type="InterPro" id="IPR006314">
    <property type="entry name" value="Dyp_peroxidase"/>
</dbReference>
<dbReference type="GO" id="GO:0005829">
    <property type="term" value="C:cytosol"/>
    <property type="evidence" value="ECO:0007669"/>
    <property type="project" value="TreeGrafter"/>
</dbReference>
<sequence length="411" mass="45031">MAGTLQEGIFHSPGASPPGHCTLMFLRADPDTDAEEVGELLAELWAMYRDLTRGTVRDLPGQPIASGGLQVLIGYGPKVFDLAGARRTLPKTFAPELRFRSASPSGGGPLLSGRGLHYAPDIKQNPATEEVCVQFTADTALGVHRPAVETWKVLHDRAGSALGVAPLAISAVFTGFQRADGRSWIDFHDGISNLRSDQRSRVIEIDGETAAGDDWIIAGTYLAFLRLVVDLPRWRGLTREEQELLVGRDKLTGSPIVGRTSEGDPRPDPRCPVAGTTQVIEAGNEKFREPEVVDDPLVQVSHVHRANQNRFEDAARPNSLRIFRQGYEFFEPSPVAPGFRAGLNFVSFQDTPERLIRVLRQQDWLGDVNFGGERDRQPPGMDRLLTVRAAGIYLVPPLVAEETFPGARIFA</sequence>
<dbReference type="AlphaFoldDB" id="A0A1I7D6I4"/>
<evidence type="ECO:0000313" key="8">
    <source>
        <dbReference type="EMBL" id="SFU07250.1"/>
    </source>
</evidence>
<dbReference type="RefSeq" id="WP_217644945.1">
    <property type="nucleotide sequence ID" value="NZ_FPBA01000035.1"/>
</dbReference>
<proteinExistence type="inferred from homology"/>
<reference evidence="9" key="1">
    <citation type="submission" date="2016-10" db="EMBL/GenBank/DDBJ databases">
        <authorList>
            <person name="Varghese N."/>
            <person name="Submissions S."/>
        </authorList>
    </citation>
    <scope>NUCLEOTIDE SEQUENCE [LARGE SCALE GENOMIC DNA]</scope>
    <source>
        <strain evidence="9">DSM 46136</strain>
    </source>
</reference>
<feature type="domain" description="Dyp-type peroxidase C-terminal" evidence="7">
    <location>
        <begin position="182"/>
        <end position="399"/>
    </location>
</feature>
<dbReference type="Proteomes" id="UP000199546">
    <property type="component" value="Unassembled WGS sequence"/>
</dbReference>
<keyword evidence="5" id="KW-0408">Iron</keyword>
<evidence type="ECO:0000256" key="2">
    <source>
        <dbReference type="ARBA" id="ARBA00022559"/>
    </source>
</evidence>
<dbReference type="GO" id="GO:0020037">
    <property type="term" value="F:heme binding"/>
    <property type="evidence" value="ECO:0007669"/>
    <property type="project" value="InterPro"/>
</dbReference>
<evidence type="ECO:0000256" key="3">
    <source>
        <dbReference type="ARBA" id="ARBA00022723"/>
    </source>
</evidence>
<dbReference type="PANTHER" id="PTHR30521:SF0">
    <property type="entry name" value="DYP-TYPE PEROXIDASE FAMILY PROTEIN"/>
    <property type="match status" value="1"/>
</dbReference>
<keyword evidence="3" id="KW-0479">Metal-binding</keyword>
<keyword evidence="2 8" id="KW-0575">Peroxidase</keyword>
<dbReference type="InterPro" id="IPR048328">
    <property type="entry name" value="Dyp_perox_C"/>
</dbReference>
<gene>
    <name evidence="8" type="ORF">SAMN05660657_05374</name>
</gene>
<evidence type="ECO:0000256" key="4">
    <source>
        <dbReference type="ARBA" id="ARBA00023002"/>
    </source>
</evidence>
<dbReference type="PROSITE" id="PS51404">
    <property type="entry name" value="DYP_PEROXIDASE"/>
    <property type="match status" value="1"/>
</dbReference>
<name>A0A1I7D6I4_9ACTN</name>
<comment type="similarity">
    <text evidence="6">Belongs to the DyP-type peroxidase family.</text>
</comment>
<accession>A0A1I7D6I4</accession>
<comment type="cofactor">
    <cofactor evidence="1">
        <name>heme b</name>
        <dbReference type="ChEBI" id="CHEBI:60344"/>
    </cofactor>
</comment>
<evidence type="ECO:0000259" key="7">
    <source>
        <dbReference type="Pfam" id="PF20628"/>
    </source>
</evidence>
<evidence type="ECO:0000256" key="1">
    <source>
        <dbReference type="ARBA" id="ARBA00001970"/>
    </source>
</evidence>
<evidence type="ECO:0000256" key="5">
    <source>
        <dbReference type="ARBA" id="ARBA00023004"/>
    </source>
</evidence>
<dbReference type="GO" id="GO:0004601">
    <property type="term" value="F:peroxidase activity"/>
    <property type="evidence" value="ECO:0007669"/>
    <property type="project" value="UniProtKB-KW"/>
</dbReference>
<evidence type="ECO:0000313" key="9">
    <source>
        <dbReference type="Proteomes" id="UP000199546"/>
    </source>
</evidence>
<evidence type="ECO:0000256" key="6">
    <source>
        <dbReference type="ARBA" id="ARBA00025737"/>
    </source>
</evidence>
<keyword evidence="9" id="KW-1185">Reference proteome</keyword>
<dbReference type="STRING" id="1296565.SAMN05660657_05374"/>
<dbReference type="EMBL" id="FPBA01000035">
    <property type="protein sequence ID" value="SFU07250.1"/>
    <property type="molecule type" value="Genomic_DNA"/>
</dbReference>
<organism evidence="8 9">
    <name type="scientific">Geodermatophilus amargosae</name>
    <dbReference type="NCBI Taxonomy" id="1296565"/>
    <lineage>
        <taxon>Bacteria</taxon>
        <taxon>Bacillati</taxon>
        <taxon>Actinomycetota</taxon>
        <taxon>Actinomycetes</taxon>
        <taxon>Geodermatophilales</taxon>
        <taxon>Geodermatophilaceae</taxon>
        <taxon>Geodermatophilus</taxon>
    </lineage>
</organism>